<comment type="caution">
    <text evidence="3">The sequence shown here is derived from an EMBL/GenBank/DDBJ whole genome shotgun (WGS) entry which is preliminary data.</text>
</comment>
<dbReference type="Gene3D" id="3.40.50.150">
    <property type="entry name" value="Vaccinia Virus protein VP39"/>
    <property type="match status" value="1"/>
</dbReference>
<dbReference type="SUPFAM" id="SSF53335">
    <property type="entry name" value="S-adenosyl-L-methionine-dependent methyltransferases"/>
    <property type="match status" value="1"/>
</dbReference>
<keyword evidence="3" id="KW-0489">Methyltransferase</keyword>
<accession>A0A2H0TJC2</accession>
<dbReference type="AlphaFoldDB" id="A0A2H0TJC2"/>
<dbReference type="Pfam" id="PF13649">
    <property type="entry name" value="Methyltransf_25"/>
    <property type="match status" value="1"/>
</dbReference>
<protein>
    <submittedName>
        <fullName evidence="3">Methyltransferase type 11</fullName>
    </submittedName>
</protein>
<evidence type="ECO:0000313" key="3">
    <source>
        <dbReference type="EMBL" id="PIR71652.1"/>
    </source>
</evidence>
<name>A0A2H0TJC2_9BACT</name>
<feature type="domain" description="Methyltransferase" evidence="2">
    <location>
        <begin position="60"/>
        <end position="151"/>
    </location>
</feature>
<reference evidence="4" key="1">
    <citation type="submission" date="2017-09" db="EMBL/GenBank/DDBJ databases">
        <title>Depth-based differentiation of microbial function through sediment-hosted aquifers and enrichment of novel symbionts in the deep terrestrial subsurface.</title>
        <authorList>
            <person name="Probst A.J."/>
            <person name="Ladd B."/>
            <person name="Jarett J.K."/>
            <person name="Geller-Mcgrath D.E."/>
            <person name="Sieber C.M.K."/>
            <person name="Emerson J.B."/>
            <person name="Anantharaman K."/>
            <person name="Thomas B.C."/>
            <person name="Malmstrom R."/>
            <person name="Stieglmeier M."/>
            <person name="Klingl A."/>
            <person name="Woyke T."/>
            <person name="Ryan C.M."/>
            <person name="Banfield J.F."/>
        </authorList>
    </citation>
    <scope>NUCLEOTIDE SEQUENCE [LARGE SCALE GENOMIC DNA]</scope>
</reference>
<dbReference type="GO" id="GO:0032259">
    <property type="term" value="P:methylation"/>
    <property type="evidence" value="ECO:0007669"/>
    <property type="project" value="UniProtKB-KW"/>
</dbReference>
<evidence type="ECO:0000259" key="2">
    <source>
        <dbReference type="Pfam" id="PF13649"/>
    </source>
</evidence>
<dbReference type="CDD" id="cd02440">
    <property type="entry name" value="AdoMet_MTases"/>
    <property type="match status" value="1"/>
</dbReference>
<dbReference type="Proteomes" id="UP000228909">
    <property type="component" value="Unassembled WGS sequence"/>
</dbReference>
<evidence type="ECO:0000313" key="4">
    <source>
        <dbReference type="Proteomes" id="UP000228909"/>
    </source>
</evidence>
<dbReference type="PANTHER" id="PTHR43861">
    <property type="entry name" value="TRANS-ACONITATE 2-METHYLTRANSFERASE-RELATED"/>
    <property type="match status" value="1"/>
</dbReference>
<dbReference type="InterPro" id="IPR041698">
    <property type="entry name" value="Methyltransf_25"/>
</dbReference>
<dbReference type="InterPro" id="IPR029063">
    <property type="entry name" value="SAM-dependent_MTases_sf"/>
</dbReference>
<sequence>MTDAFGNGLKNYLNGDLTPYTIRRDDGFIDKPHDVGVYFADYSQWPGYEKEILKYVQGRVLDIGAGAGRHALYLQGKGFEVHAIDISPEAIEVMKRRGMKNIYLMDLRKLDFPDNYFDSILMMFNNFGLAGSIEGTKKLLEVLYRISTPKGRIIITIRDPYQTDIPEHLAYHERNKKAGKPVGQIKIRIEYKDEVGDWFELLMISSQELEELIKDTGWKILRIVEGKDGNYGAVLEKS</sequence>
<evidence type="ECO:0000256" key="1">
    <source>
        <dbReference type="ARBA" id="ARBA00022679"/>
    </source>
</evidence>
<dbReference type="GO" id="GO:0008168">
    <property type="term" value="F:methyltransferase activity"/>
    <property type="evidence" value="ECO:0007669"/>
    <property type="project" value="UniProtKB-KW"/>
</dbReference>
<gene>
    <name evidence="3" type="ORF">COU43_01400</name>
</gene>
<organism evidence="3 4">
    <name type="scientific">Candidatus Nealsonbacteria bacterium CG10_big_fil_rev_8_21_14_0_10_37_25</name>
    <dbReference type="NCBI Taxonomy" id="1974711"/>
    <lineage>
        <taxon>Bacteria</taxon>
        <taxon>Candidatus Nealsoniibacteriota</taxon>
    </lineage>
</organism>
<proteinExistence type="predicted"/>
<dbReference type="EMBL" id="PFCK01000038">
    <property type="protein sequence ID" value="PIR71652.1"/>
    <property type="molecule type" value="Genomic_DNA"/>
</dbReference>
<keyword evidence="1 3" id="KW-0808">Transferase</keyword>